<dbReference type="PROSITE" id="PS50004">
    <property type="entry name" value="C2"/>
    <property type="match status" value="1"/>
</dbReference>
<dbReference type="Pfam" id="PF00168">
    <property type="entry name" value="C2"/>
    <property type="match status" value="1"/>
</dbReference>
<dbReference type="Proteomes" id="UP000794436">
    <property type="component" value="Unassembled WGS sequence"/>
</dbReference>
<dbReference type="InterPro" id="IPR035892">
    <property type="entry name" value="C2_domain_sf"/>
</dbReference>
<organism evidence="3 4">
    <name type="scientific">Pythium oligandrum</name>
    <name type="common">Mycoparasitic fungus</name>
    <dbReference type="NCBI Taxonomy" id="41045"/>
    <lineage>
        <taxon>Eukaryota</taxon>
        <taxon>Sar</taxon>
        <taxon>Stramenopiles</taxon>
        <taxon>Oomycota</taxon>
        <taxon>Peronosporomycetes</taxon>
        <taxon>Pythiales</taxon>
        <taxon>Pythiaceae</taxon>
        <taxon>Pythium</taxon>
    </lineage>
</organism>
<evidence type="ECO:0000313" key="4">
    <source>
        <dbReference type="Proteomes" id="UP000794436"/>
    </source>
</evidence>
<gene>
    <name evidence="3" type="ORF">Poli38472_013913</name>
</gene>
<dbReference type="SUPFAM" id="SSF49562">
    <property type="entry name" value="C2 domain (Calcium/lipid-binding domain, CaLB)"/>
    <property type="match status" value="1"/>
</dbReference>
<evidence type="ECO:0000313" key="3">
    <source>
        <dbReference type="EMBL" id="TMW55151.1"/>
    </source>
</evidence>
<dbReference type="EMBL" id="SPLM01000149">
    <property type="protein sequence ID" value="TMW55151.1"/>
    <property type="molecule type" value="Genomic_DNA"/>
</dbReference>
<sequence length="237" mass="26171">MELHVRVVSARNLLDTQTFGTQDPYCKVKLNKKDYKTRVHDNGGVTPSWNEKFEFHVSDPQSDKLSIKVKNTGFTSSTLIGEVKLPVKMFLSGEIIDQWYSLSNDGKRAGEINLRVQFVGGQAPAPQSYPPQGQHHEYQQQPPQYGQPQYGQPQYGQPQYGQPQYGQPQYGQPQYGQQPYYGQQPPHGAVYGQPMVVEHRRRGSHSSSDSGDDAGAVVAGAAAGALGGMVLGEMLFD</sequence>
<dbReference type="Gene3D" id="2.60.40.150">
    <property type="entry name" value="C2 domain"/>
    <property type="match status" value="1"/>
</dbReference>
<name>A0A8K1C2B2_PYTOL</name>
<evidence type="ECO:0000259" key="2">
    <source>
        <dbReference type="PROSITE" id="PS50004"/>
    </source>
</evidence>
<dbReference type="SMART" id="SM00239">
    <property type="entry name" value="C2"/>
    <property type="match status" value="1"/>
</dbReference>
<feature type="domain" description="C2" evidence="2">
    <location>
        <begin position="1"/>
        <end position="100"/>
    </location>
</feature>
<keyword evidence="4" id="KW-1185">Reference proteome</keyword>
<dbReference type="AlphaFoldDB" id="A0A8K1C2B2"/>
<dbReference type="OrthoDB" id="270970at2759"/>
<comment type="caution">
    <text evidence="3">The sequence shown here is derived from an EMBL/GenBank/DDBJ whole genome shotgun (WGS) entry which is preliminary data.</text>
</comment>
<proteinExistence type="predicted"/>
<reference evidence="3" key="1">
    <citation type="submission" date="2019-03" db="EMBL/GenBank/DDBJ databases">
        <title>Long read genome sequence of the mycoparasitic Pythium oligandrum ATCC 38472 isolated from sugarbeet rhizosphere.</title>
        <authorList>
            <person name="Gaulin E."/>
        </authorList>
    </citation>
    <scope>NUCLEOTIDE SEQUENCE</scope>
    <source>
        <strain evidence="3">ATCC 38472_TT</strain>
    </source>
</reference>
<protein>
    <recommendedName>
        <fullName evidence="2">C2 domain-containing protein</fullName>
    </recommendedName>
</protein>
<dbReference type="PANTHER" id="PTHR47052:SF3">
    <property type="entry name" value="INGRESSION PROTEIN 1"/>
    <property type="match status" value="1"/>
</dbReference>
<feature type="region of interest" description="Disordered" evidence="1">
    <location>
        <begin position="121"/>
        <end position="190"/>
    </location>
</feature>
<evidence type="ECO:0000256" key="1">
    <source>
        <dbReference type="SAM" id="MobiDB-lite"/>
    </source>
</evidence>
<dbReference type="InterPro" id="IPR000008">
    <property type="entry name" value="C2_dom"/>
</dbReference>
<dbReference type="CDD" id="cd00030">
    <property type="entry name" value="C2"/>
    <property type="match status" value="1"/>
</dbReference>
<feature type="compositionally biased region" description="Low complexity" evidence="1">
    <location>
        <begin position="139"/>
        <end position="188"/>
    </location>
</feature>
<dbReference type="InterPro" id="IPR052981">
    <property type="entry name" value="Ingression_C2_domain"/>
</dbReference>
<dbReference type="PANTHER" id="PTHR47052">
    <property type="entry name" value="CONSERVED SERINE PROLINE-RICH PROTEIN (AFU_ORTHOLOGUE AFUA_2G01790)"/>
    <property type="match status" value="1"/>
</dbReference>
<accession>A0A8K1C2B2</accession>